<dbReference type="InterPro" id="IPR000163">
    <property type="entry name" value="Prohibitin"/>
</dbReference>
<dbReference type="PANTHER" id="PTHR23222:SF0">
    <property type="entry name" value="PROHIBITIN 1"/>
    <property type="match status" value="1"/>
</dbReference>
<dbReference type="CDD" id="cd03401">
    <property type="entry name" value="SPFH_prohibitin"/>
    <property type="match status" value="1"/>
</dbReference>
<keyword evidence="4" id="KW-0999">Mitochondrion inner membrane</keyword>
<reference evidence="6 7" key="1">
    <citation type="submission" date="2024-01" db="EMBL/GenBank/DDBJ databases">
        <title>A telomere-to-telomere, gap-free genome of sweet tea (Lithocarpus litseifolius).</title>
        <authorList>
            <person name="Zhou J."/>
        </authorList>
    </citation>
    <scope>NUCLEOTIDE SEQUENCE [LARGE SCALE GENOMIC DNA]</scope>
    <source>
        <strain evidence="6">Zhou-2022a</strain>
        <tissue evidence="6">Leaf</tissue>
    </source>
</reference>
<proteinExistence type="inferred from homology"/>
<gene>
    <name evidence="6" type="ORF">SO802_009951</name>
</gene>
<dbReference type="GO" id="GO:0007005">
    <property type="term" value="P:mitochondrion organization"/>
    <property type="evidence" value="ECO:0007669"/>
    <property type="project" value="TreeGrafter"/>
</dbReference>
<dbReference type="InterPro" id="IPR001107">
    <property type="entry name" value="Band_7"/>
</dbReference>
<organism evidence="6 7">
    <name type="scientific">Lithocarpus litseifolius</name>
    <dbReference type="NCBI Taxonomy" id="425828"/>
    <lineage>
        <taxon>Eukaryota</taxon>
        <taxon>Viridiplantae</taxon>
        <taxon>Streptophyta</taxon>
        <taxon>Embryophyta</taxon>
        <taxon>Tracheophyta</taxon>
        <taxon>Spermatophyta</taxon>
        <taxon>Magnoliopsida</taxon>
        <taxon>eudicotyledons</taxon>
        <taxon>Gunneridae</taxon>
        <taxon>Pentapetalae</taxon>
        <taxon>rosids</taxon>
        <taxon>fabids</taxon>
        <taxon>Fagales</taxon>
        <taxon>Fagaceae</taxon>
        <taxon>Lithocarpus</taxon>
    </lineage>
</organism>
<dbReference type="PANTHER" id="PTHR23222">
    <property type="entry name" value="PROHIBITIN"/>
    <property type="match status" value="1"/>
</dbReference>
<dbReference type="SMART" id="SM00244">
    <property type="entry name" value="PHB"/>
    <property type="match status" value="1"/>
</dbReference>
<dbReference type="GO" id="GO:0005743">
    <property type="term" value="C:mitochondrial inner membrane"/>
    <property type="evidence" value="ECO:0007669"/>
    <property type="project" value="UniProtKB-SubCell"/>
</dbReference>
<sequence length="202" mass="21969">MSSSQSSLGYYNTLPSTSTTTALSSTVSIMGSQGAISQLNNIARAALGLGIATMALSSSLYIIDGGQRTVIFDRIRGILDETVGKGIHFLIPWLQKLVIFDIHTKPHTFSSVSSTRDLQMVNLTLRVLSRPEVTRLPQIVQTLGLKYDEKVLPSIGNEVLKTVMAPKAGHLRHLHEAPHFLLRLQHQGPPDGQPNPSRSLAP</sequence>
<evidence type="ECO:0000313" key="6">
    <source>
        <dbReference type="EMBL" id="KAL0008449.1"/>
    </source>
</evidence>
<keyword evidence="7" id="KW-1185">Reference proteome</keyword>
<evidence type="ECO:0000256" key="1">
    <source>
        <dbReference type="ARBA" id="ARBA00004140"/>
    </source>
</evidence>
<comment type="similarity">
    <text evidence="2 4">Belongs to the prohibitin family.</text>
</comment>
<name>A0AAW2DE92_9ROSI</name>
<keyword evidence="4" id="KW-0472">Membrane</keyword>
<dbReference type="Proteomes" id="UP001459277">
    <property type="component" value="Unassembled WGS sequence"/>
</dbReference>
<comment type="caution">
    <text evidence="6">The sequence shown here is derived from an EMBL/GenBank/DDBJ whole genome shotgun (WGS) entry which is preliminary data.</text>
</comment>
<accession>A0AAW2DE92</accession>
<feature type="domain" description="Band 7" evidence="5">
    <location>
        <begin position="58"/>
        <end position="200"/>
    </location>
</feature>
<dbReference type="AlphaFoldDB" id="A0AAW2DE92"/>
<evidence type="ECO:0000259" key="5">
    <source>
        <dbReference type="SMART" id="SM00244"/>
    </source>
</evidence>
<protein>
    <recommendedName>
        <fullName evidence="4">Prohibitin</fullName>
    </recommendedName>
</protein>
<dbReference type="Pfam" id="PF01145">
    <property type="entry name" value="Band_7"/>
    <property type="match status" value="1"/>
</dbReference>
<evidence type="ECO:0000256" key="2">
    <source>
        <dbReference type="ARBA" id="ARBA00009658"/>
    </source>
</evidence>
<dbReference type="EMBL" id="JAZDWU010000003">
    <property type="protein sequence ID" value="KAL0008449.1"/>
    <property type="molecule type" value="Genomic_DNA"/>
</dbReference>
<evidence type="ECO:0000256" key="3">
    <source>
        <dbReference type="ARBA" id="ARBA00011786"/>
    </source>
</evidence>
<comment type="subunit">
    <text evidence="3">Component of a prohibitin multimeric complex in mitochondrial membranes.</text>
</comment>
<evidence type="ECO:0000313" key="7">
    <source>
        <dbReference type="Proteomes" id="UP001459277"/>
    </source>
</evidence>
<comment type="subcellular location">
    <subcellularLocation>
        <location evidence="1">Mitochondrion inner membrane</location>
        <topology evidence="1">Single-pass type II membrane protein</topology>
    </subcellularLocation>
</comment>
<evidence type="ECO:0000256" key="4">
    <source>
        <dbReference type="RuleBase" id="RU366048"/>
    </source>
</evidence>
<keyword evidence="4" id="KW-0496">Mitochondrion</keyword>
<dbReference type="PRINTS" id="PR00679">
    <property type="entry name" value="PROHIBITIN"/>
</dbReference>